<sequence length="162" mass="19079">MIGNDIVDLEIAKEESNWKRKGFLDKIFTAEEQFLILNSEKPEIMVWNLWSRKEAAYKIFNRETKIRGYFPLRLVCIYESEGYGEVTIDNRLYFTKTKVTQDYVYTIAVLKENDLNRIVSLDNETKIYKETGIPYVIDVITNCKIPVSISHHGRFMKLIRLA</sequence>
<evidence type="ECO:0000313" key="4">
    <source>
        <dbReference type="Proteomes" id="UP001151079"/>
    </source>
</evidence>
<dbReference type="EMBL" id="JAOZEW010000014">
    <property type="protein sequence ID" value="MCV9928747.1"/>
    <property type="molecule type" value="Genomic_DNA"/>
</dbReference>
<dbReference type="SUPFAM" id="SSF56214">
    <property type="entry name" value="4'-phosphopantetheinyl transferase"/>
    <property type="match status" value="1"/>
</dbReference>
<feature type="domain" description="4'-phosphopantetheinyl transferase" evidence="2">
    <location>
        <begin position="2"/>
        <end position="107"/>
    </location>
</feature>
<organism evidence="3 4">
    <name type="scientific">Flavobacterium shii</name>
    <dbReference type="NCBI Taxonomy" id="2987687"/>
    <lineage>
        <taxon>Bacteria</taxon>
        <taxon>Pseudomonadati</taxon>
        <taxon>Bacteroidota</taxon>
        <taxon>Flavobacteriia</taxon>
        <taxon>Flavobacteriales</taxon>
        <taxon>Flavobacteriaceae</taxon>
        <taxon>Flavobacterium</taxon>
    </lineage>
</organism>
<evidence type="ECO:0000256" key="1">
    <source>
        <dbReference type="ARBA" id="ARBA00022679"/>
    </source>
</evidence>
<dbReference type="Gene3D" id="3.90.470.20">
    <property type="entry name" value="4'-phosphopantetheinyl transferase domain"/>
    <property type="match status" value="1"/>
</dbReference>
<dbReference type="Proteomes" id="UP001151079">
    <property type="component" value="Unassembled WGS sequence"/>
</dbReference>
<evidence type="ECO:0000313" key="3">
    <source>
        <dbReference type="EMBL" id="MCV9928747.1"/>
    </source>
</evidence>
<dbReference type="InterPro" id="IPR008278">
    <property type="entry name" value="4-PPantetheinyl_Trfase_dom"/>
</dbReference>
<protein>
    <submittedName>
        <fullName evidence="3">4'-phosphopantetheinyl transferase superfamily protein</fullName>
    </submittedName>
</protein>
<keyword evidence="4" id="KW-1185">Reference proteome</keyword>
<reference evidence="3" key="1">
    <citation type="submission" date="2022-10" db="EMBL/GenBank/DDBJ databases">
        <title>Two novel species of Flavobacterium.</title>
        <authorList>
            <person name="Liu Q."/>
            <person name="Xin Y.-H."/>
        </authorList>
    </citation>
    <scope>NUCLEOTIDE SEQUENCE</scope>
    <source>
        <strain evidence="3">LS1R49</strain>
    </source>
</reference>
<keyword evidence="1 3" id="KW-0808">Transferase</keyword>
<accession>A0A9X2ZFC2</accession>
<proteinExistence type="predicted"/>
<dbReference type="AlphaFoldDB" id="A0A9X2ZFC2"/>
<dbReference type="Pfam" id="PF01648">
    <property type="entry name" value="ACPS"/>
    <property type="match status" value="1"/>
</dbReference>
<evidence type="ECO:0000259" key="2">
    <source>
        <dbReference type="Pfam" id="PF01648"/>
    </source>
</evidence>
<gene>
    <name evidence="3" type="ORF">OIU83_13840</name>
</gene>
<name>A0A9X2ZFC2_9FLAO</name>
<dbReference type="GO" id="GO:0000287">
    <property type="term" value="F:magnesium ion binding"/>
    <property type="evidence" value="ECO:0007669"/>
    <property type="project" value="InterPro"/>
</dbReference>
<dbReference type="GO" id="GO:0008897">
    <property type="term" value="F:holo-[acyl-carrier-protein] synthase activity"/>
    <property type="evidence" value="ECO:0007669"/>
    <property type="project" value="InterPro"/>
</dbReference>
<comment type="caution">
    <text evidence="3">The sequence shown here is derived from an EMBL/GenBank/DDBJ whole genome shotgun (WGS) entry which is preliminary data.</text>
</comment>
<dbReference type="RefSeq" id="WP_264206857.1">
    <property type="nucleotide sequence ID" value="NZ_JAOZEW010000014.1"/>
</dbReference>
<dbReference type="InterPro" id="IPR037143">
    <property type="entry name" value="4-PPantetheinyl_Trfase_dom_sf"/>
</dbReference>